<dbReference type="Pfam" id="PF13614">
    <property type="entry name" value="AAA_31"/>
    <property type="match status" value="1"/>
</dbReference>
<dbReference type="SUPFAM" id="SSF52540">
    <property type="entry name" value="P-loop containing nucleoside triphosphate hydrolases"/>
    <property type="match status" value="1"/>
</dbReference>
<dbReference type="InterPro" id="IPR027417">
    <property type="entry name" value="P-loop_NTPase"/>
</dbReference>
<dbReference type="Gene3D" id="3.40.50.300">
    <property type="entry name" value="P-loop containing nucleotide triphosphate hydrolases"/>
    <property type="match status" value="1"/>
</dbReference>
<evidence type="ECO:0000313" key="7">
    <source>
        <dbReference type="EMBL" id="VAW30819.1"/>
    </source>
</evidence>
<dbReference type="SMART" id="SM00448">
    <property type="entry name" value="REC"/>
    <property type="match status" value="1"/>
</dbReference>
<keyword evidence="3" id="KW-0805">Transcription regulation</keyword>
<reference evidence="7" key="1">
    <citation type="submission" date="2018-06" db="EMBL/GenBank/DDBJ databases">
        <authorList>
            <person name="Zhirakovskaya E."/>
        </authorList>
    </citation>
    <scope>NUCLEOTIDE SEQUENCE</scope>
</reference>
<dbReference type="FunFam" id="3.40.50.2300:FF:000001">
    <property type="entry name" value="DNA-binding response regulator PhoB"/>
    <property type="match status" value="1"/>
</dbReference>
<dbReference type="GO" id="GO:0006355">
    <property type="term" value="P:regulation of DNA-templated transcription"/>
    <property type="evidence" value="ECO:0007669"/>
    <property type="project" value="TreeGrafter"/>
</dbReference>
<dbReference type="GO" id="GO:0005829">
    <property type="term" value="C:cytosol"/>
    <property type="evidence" value="ECO:0007669"/>
    <property type="project" value="TreeGrafter"/>
</dbReference>
<evidence type="ECO:0000256" key="4">
    <source>
        <dbReference type="ARBA" id="ARBA00023125"/>
    </source>
</evidence>
<protein>
    <recommendedName>
        <fullName evidence="6">Response regulatory domain-containing protein</fullName>
    </recommendedName>
</protein>
<evidence type="ECO:0000256" key="1">
    <source>
        <dbReference type="ARBA" id="ARBA00022553"/>
    </source>
</evidence>
<evidence type="ECO:0000256" key="3">
    <source>
        <dbReference type="ARBA" id="ARBA00023015"/>
    </source>
</evidence>
<keyword evidence="5" id="KW-0804">Transcription</keyword>
<evidence type="ECO:0000256" key="5">
    <source>
        <dbReference type="ARBA" id="ARBA00023163"/>
    </source>
</evidence>
<dbReference type="Pfam" id="PF00072">
    <property type="entry name" value="Response_reg"/>
    <property type="match status" value="1"/>
</dbReference>
<dbReference type="PROSITE" id="PS50110">
    <property type="entry name" value="RESPONSE_REGULATORY"/>
    <property type="match status" value="1"/>
</dbReference>
<dbReference type="PANTHER" id="PTHR48111:SF1">
    <property type="entry name" value="TWO-COMPONENT RESPONSE REGULATOR ORR33"/>
    <property type="match status" value="1"/>
</dbReference>
<evidence type="ECO:0000259" key="6">
    <source>
        <dbReference type="PROSITE" id="PS50110"/>
    </source>
</evidence>
<dbReference type="GO" id="GO:0000976">
    <property type="term" value="F:transcription cis-regulatory region binding"/>
    <property type="evidence" value="ECO:0007669"/>
    <property type="project" value="TreeGrafter"/>
</dbReference>
<sequence>MTTPIAHKILVIDDHPETLNIIQRVLQQQGYTVLGARSGFRGLALAESENPDLVMVDGMMPEMDGWEVCRRLRKMPEMADIPIIMFTAVDEAERKLAGFDAGADDYLTKPTEPAELVERVKTILENRPPKASAETRLHKPIMKQDEPIHDTSTPVSSTIALGKIGGVTAVLGARGGAGATTFAINLASSLAKIGNVTTLLDLDLVQGHVALYLSQKHEKGLNNILSKPESKWPQFIEAEIAKYDDDFNLLLNHREPENDALPLEPEQVQNLLQPLIKPGQNLVIDCGHQLTAVVESVLEQADQIIVCLRPERVALANARQLLQHLQAIAPSKAQLRAIIFDFSGQMSIPHASLEKFLSHPIMAVLPVSPAEMNQAVNKSIPLVQMNPQAKASILIRQIAQQLTAA</sequence>
<evidence type="ECO:0000256" key="2">
    <source>
        <dbReference type="ARBA" id="ARBA00023012"/>
    </source>
</evidence>
<feature type="domain" description="Response regulatory" evidence="6">
    <location>
        <begin position="8"/>
        <end position="124"/>
    </location>
</feature>
<dbReference type="CDD" id="cd17574">
    <property type="entry name" value="REC_OmpR"/>
    <property type="match status" value="1"/>
</dbReference>
<dbReference type="AlphaFoldDB" id="A0A3B0V1U0"/>
<dbReference type="SUPFAM" id="SSF52172">
    <property type="entry name" value="CheY-like"/>
    <property type="match status" value="1"/>
</dbReference>
<keyword evidence="2" id="KW-0902">Two-component regulatory system</keyword>
<dbReference type="InterPro" id="IPR025669">
    <property type="entry name" value="AAA_dom"/>
</dbReference>
<dbReference type="InterPro" id="IPR001789">
    <property type="entry name" value="Sig_transdc_resp-reg_receiver"/>
</dbReference>
<dbReference type="PANTHER" id="PTHR48111">
    <property type="entry name" value="REGULATOR OF RPOS"/>
    <property type="match status" value="1"/>
</dbReference>
<accession>A0A3B0V1U0</accession>
<dbReference type="Gene3D" id="3.40.50.2300">
    <property type="match status" value="1"/>
</dbReference>
<dbReference type="InterPro" id="IPR011006">
    <property type="entry name" value="CheY-like_superfamily"/>
</dbReference>
<keyword evidence="4" id="KW-0238">DNA-binding</keyword>
<dbReference type="GO" id="GO:0032993">
    <property type="term" value="C:protein-DNA complex"/>
    <property type="evidence" value="ECO:0007669"/>
    <property type="project" value="TreeGrafter"/>
</dbReference>
<dbReference type="GO" id="GO:0000156">
    <property type="term" value="F:phosphorelay response regulator activity"/>
    <property type="evidence" value="ECO:0007669"/>
    <property type="project" value="TreeGrafter"/>
</dbReference>
<gene>
    <name evidence="7" type="ORF">MNBD_CHLOROFLEXI01-2388</name>
</gene>
<organism evidence="7">
    <name type="scientific">hydrothermal vent metagenome</name>
    <dbReference type="NCBI Taxonomy" id="652676"/>
    <lineage>
        <taxon>unclassified sequences</taxon>
        <taxon>metagenomes</taxon>
        <taxon>ecological metagenomes</taxon>
    </lineage>
</organism>
<dbReference type="InterPro" id="IPR039420">
    <property type="entry name" value="WalR-like"/>
</dbReference>
<dbReference type="EMBL" id="UOEU01000091">
    <property type="protein sequence ID" value="VAW30819.1"/>
    <property type="molecule type" value="Genomic_DNA"/>
</dbReference>
<name>A0A3B0V1U0_9ZZZZ</name>
<proteinExistence type="predicted"/>
<keyword evidence="1" id="KW-0597">Phosphoprotein</keyword>